<comment type="caution">
    <text evidence="8">The sequence shown here is derived from an EMBL/GenBank/DDBJ whole genome shotgun (WGS) entry which is preliminary data.</text>
</comment>
<evidence type="ECO:0000256" key="3">
    <source>
        <dbReference type="ARBA" id="ARBA00023002"/>
    </source>
</evidence>
<dbReference type="PANTHER" id="PTHR43968">
    <property type="match status" value="1"/>
</dbReference>
<dbReference type="EC" id="1.20.4.2" evidence="5"/>
<dbReference type="InterPro" id="IPR045073">
    <property type="entry name" value="Omega/Tau-like"/>
</dbReference>
<dbReference type="SFLD" id="SFLDG01152">
    <property type="entry name" value="Main.3:_Omega-_and_Tau-like"/>
    <property type="match status" value="1"/>
</dbReference>
<dbReference type="InterPro" id="IPR010987">
    <property type="entry name" value="Glutathione-S-Trfase_C-like"/>
</dbReference>
<comment type="catalytic activity">
    <reaction evidence="5">
        <text>methylarsonate + 2 glutathione + H(+) = methylarsonous acid + glutathione disulfide + H2O</text>
        <dbReference type="Rhea" id="RHEA:15969"/>
        <dbReference type="ChEBI" id="CHEBI:15377"/>
        <dbReference type="ChEBI" id="CHEBI:15378"/>
        <dbReference type="ChEBI" id="CHEBI:17826"/>
        <dbReference type="ChEBI" id="CHEBI:33409"/>
        <dbReference type="ChEBI" id="CHEBI:57925"/>
        <dbReference type="ChEBI" id="CHEBI:58297"/>
        <dbReference type="EC" id="1.20.4.2"/>
    </reaction>
</comment>
<reference evidence="8 9" key="1">
    <citation type="submission" date="2024-04" db="EMBL/GenBank/DDBJ databases">
        <authorList>
            <consortium name="Genoscope - CEA"/>
            <person name="William W."/>
        </authorList>
    </citation>
    <scope>NUCLEOTIDE SEQUENCE [LARGE SCALE GENOMIC DNA]</scope>
</reference>
<comment type="function">
    <text evidence="5">Exhibits glutathione-dependent thiol transferase activity. Has high dehydroascorbate reductase activity and may contribute to the recycling of ascorbic acid. Participates in the biotransformation of inorganic arsenic and reduces monomethylarsonic acid (MMA).</text>
</comment>
<organism evidence="8 9">
    <name type="scientific">Lymnaea stagnalis</name>
    <name type="common">Great pond snail</name>
    <name type="synonym">Helix stagnalis</name>
    <dbReference type="NCBI Taxonomy" id="6523"/>
    <lineage>
        <taxon>Eukaryota</taxon>
        <taxon>Metazoa</taxon>
        <taxon>Spiralia</taxon>
        <taxon>Lophotrochozoa</taxon>
        <taxon>Mollusca</taxon>
        <taxon>Gastropoda</taxon>
        <taxon>Heterobranchia</taxon>
        <taxon>Euthyneura</taxon>
        <taxon>Panpulmonata</taxon>
        <taxon>Hygrophila</taxon>
        <taxon>Lymnaeoidea</taxon>
        <taxon>Lymnaeidae</taxon>
        <taxon>Lymnaea</taxon>
    </lineage>
</organism>
<dbReference type="Gene3D" id="3.40.30.10">
    <property type="entry name" value="Glutaredoxin"/>
    <property type="match status" value="1"/>
</dbReference>
<dbReference type="InterPro" id="IPR040079">
    <property type="entry name" value="Glutathione_S-Trfase"/>
</dbReference>
<dbReference type="InterPro" id="IPR050983">
    <property type="entry name" value="GST_Omega/HSP26"/>
</dbReference>
<evidence type="ECO:0000259" key="7">
    <source>
        <dbReference type="PROSITE" id="PS50405"/>
    </source>
</evidence>
<evidence type="ECO:0000313" key="8">
    <source>
        <dbReference type="EMBL" id="CAL1532763.1"/>
    </source>
</evidence>
<dbReference type="GO" id="GO:0045174">
    <property type="term" value="F:glutathione dehydrogenase (ascorbate) activity"/>
    <property type="evidence" value="ECO:0007669"/>
    <property type="project" value="UniProtKB-UniRule"/>
</dbReference>
<keyword evidence="3 5" id="KW-0560">Oxidoreductase</keyword>
<dbReference type="Gene3D" id="1.20.1050.10">
    <property type="match status" value="1"/>
</dbReference>
<dbReference type="SUPFAM" id="SSF47616">
    <property type="entry name" value="GST C-terminal domain-like"/>
    <property type="match status" value="1"/>
</dbReference>
<comment type="similarity">
    <text evidence="1 5">Belongs to the GST superfamily. Omega family.</text>
</comment>
<dbReference type="Proteomes" id="UP001497497">
    <property type="component" value="Unassembled WGS sequence"/>
</dbReference>
<dbReference type="InterPro" id="IPR004045">
    <property type="entry name" value="Glutathione_S-Trfase_N"/>
</dbReference>
<protein>
    <recommendedName>
        <fullName evidence="5">Glutathione S-transferase omega</fullName>
        <shortName evidence="5">GSTO</shortName>
        <ecNumber evidence="5">1.20.4.2</ecNumber>
        <ecNumber evidence="5">1.8.5.1</ecNumber>
        <ecNumber evidence="5">2.5.1.18</ecNumber>
    </recommendedName>
    <alternativeName>
        <fullName evidence="5">Glutathione-dependent dehydroascorbate reductase</fullName>
    </alternativeName>
    <alternativeName>
        <fullName evidence="5">Monomethylarsonic acid reductase</fullName>
    </alternativeName>
</protein>
<dbReference type="GO" id="GO:0004364">
    <property type="term" value="F:glutathione transferase activity"/>
    <property type="evidence" value="ECO:0007669"/>
    <property type="project" value="UniProtKB-UniRule"/>
</dbReference>
<evidence type="ECO:0000256" key="1">
    <source>
        <dbReference type="ARBA" id="ARBA00011067"/>
    </source>
</evidence>
<dbReference type="GO" id="GO:0005737">
    <property type="term" value="C:cytoplasm"/>
    <property type="evidence" value="ECO:0007669"/>
    <property type="project" value="InterPro"/>
</dbReference>
<evidence type="ECO:0000313" key="9">
    <source>
        <dbReference type="Proteomes" id="UP001497497"/>
    </source>
</evidence>
<name>A0AAV2HKX6_LYMST</name>
<evidence type="ECO:0000256" key="2">
    <source>
        <dbReference type="ARBA" id="ARBA00022679"/>
    </source>
</evidence>
<dbReference type="InterPro" id="IPR036282">
    <property type="entry name" value="Glutathione-S-Trfase_C_sf"/>
</dbReference>
<proteinExistence type="inferred from homology"/>
<dbReference type="FunFam" id="1.20.1050.10:FF:000009">
    <property type="entry name" value="Glutathione S-transferase omega-1"/>
    <property type="match status" value="1"/>
</dbReference>
<dbReference type="InterPro" id="IPR005442">
    <property type="entry name" value="GST_omega"/>
</dbReference>
<evidence type="ECO:0000256" key="5">
    <source>
        <dbReference type="RuleBase" id="RU368071"/>
    </source>
</evidence>
<keyword evidence="2 5" id="KW-0808">Transferase</keyword>
<comment type="catalytic activity">
    <reaction evidence="4 5">
        <text>RX + glutathione = an S-substituted glutathione + a halide anion + H(+)</text>
        <dbReference type="Rhea" id="RHEA:16437"/>
        <dbReference type="ChEBI" id="CHEBI:15378"/>
        <dbReference type="ChEBI" id="CHEBI:16042"/>
        <dbReference type="ChEBI" id="CHEBI:17792"/>
        <dbReference type="ChEBI" id="CHEBI:57925"/>
        <dbReference type="ChEBI" id="CHEBI:90779"/>
        <dbReference type="EC" id="2.5.1.18"/>
    </reaction>
</comment>
<dbReference type="AlphaFoldDB" id="A0AAV2HKX6"/>
<gene>
    <name evidence="8" type="ORF">GSLYS_00006781001</name>
</gene>
<dbReference type="EC" id="1.8.5.1" evidence="5"/>
<dbReference type="SFLD" id="SFLDS00019">
    <property type="entry name" value="Glutathione_Transferase_(cytos"/>
    <property type="match status" value="1"/>
</dbReference>
<dbReference type="InterPro" id="IPR036249">
    <property type="entry name" value="Thioredoxin-like_sf"/>
</dbReference>
<dbReference type="EC" id="2.5.1.18" evidence="5"/>
<sequence length="240" mass="28137">MTQKTHEAGAPFPPLKPGVLRLYSMRFCPYAHRARLVLAHKNIQYETINVHLKNKPEWFLQRNPQGAVPTLELDDKVIYESTAVCEWLDDVYTQNRLQPSDPYIRAWDRILLEGFGKVTTLFYTFNRKPEEREKLIDEFQKHYKFYEDILAKRGGPLFGGNKPSMIDFFLWPHLERIPVLETIDSRVGVDKAKFPKLAGWFDAMYQVPAVKETMWDVKTHLQFFQSYAAGKPDYDFGLED</sequence>
<dbReference type="Pfam" id="PF13417">
    <property type="entry name" value="GST_N_3"/>
    <property type="match status" value="1"/>
</dbReference>
<evidence type="ECO:0000256" key="4">
    <source>
        <dbReference type="ARBA" id="ARBA00047960"/>
    </source>
</evidence>
<dbReference type="Pfam" id="PF13410">
    <property type="entry name" value="GST_C_2"/>
    <property type="match status" value="1"/>
</dbReference>
<evidence type="ECO:0000259" key="6">
    <source>
        <dbReference type="PROSITE" id="PS50404"/>
    </source>
</evidence>
<dbReference type="GO" id="GO:0050610">
    <property type="term" value="F:methylarsonate reductase activity"/>
    <property type="evidence" value="ECO:0007669"/>
    <property type="project" value="UniProtKB-UniRule"/>
</dbReference>
<dbReference type="SFLD" id="SFLDG00358">
    <property type="entry name" value="Main_(cytGST)"/>
    <property type="match status" value="1"/>
</dbReference>
<dbReference type="PANTHER" id="PTHR43968:SF6">
    <property type="entry name" value="GLUTATHIONE S-TRANSFERASE OMEGA"/>
    <property type="match status" value="1"/>
</dbReference>
<comment type="catalytic activity">
    <reaction evidence="5">
        <text>L-dehydroascorbate + 2 glutathione = glutathione disulfide + L-ascorbate</text>
        <dbReference type="Rhea" id="RHEA:24424"/>
        <dbReference type="ChEBI" id="CHEBI:38290"/>
        <dbReference type="ChEBI" id="CHEBI:57925"/>
        <dbReference type="ChEBI" id="CHEBI:58297"/>
        <dbReference type="ChEBI" id="CHEBI:58539"/>
        <dbReference type="EC" id="1.8.5.1"/>
    </reaction>
</comment>
<dbReference type="GO" id="GO:0006749">
    <property type="term" value="P:glutathione metabolic process"/>
    <property type="evidence" value="ECO:0007669"/>
    <property type="project" value="UniProtKB-UniRule"/>
</dbReference>
<keyword evidence="9" id="KW-1185">Reference proteome</keyword>
<dbReference type="SUPFAM" id="SSF52833">
    <property type="entry name" value="Thioredoxin-like"/>
    <property type="match status" value="1"/>
</dbReference>
<feature type="domain" description="GST C-terminal" evidence="7">
    <location>
        <begin position="101"/>
        <end position="236"/>
    </location>
</feature>
<dbReference type="EMBL" id="CAXITT010000124">
    <property type="protein sequence ID" value="CAL1532763.1"/>
    <property type="molecule type" value="Genomic_DNA"/>
</dbReference>
<dbReference type="PROSITE" id="PS50405">
    <property type="entry name" value="GST_CTER"/>
    <property type="match status" value="1"/>
</dbReference>
<dbReference type="PRINTS" id="PR01625">
    <property type="entry name" value="GSTRNSFRASEO"/>
</dbReference>
<accession>A0AAV2HKX6</accession>
<dbReference type="FunFam" id="3.40.30.10:FF:000123">
    <property type="entry name" value="Glutathione transferase o1"/>
    <property type="match status" value="1"/>
</dbReference>
<feature type="domain" description="GST N-terminal" evidence="6">
    <location>
        <begin position="18"/>
        <end position="96"/>
    </location>
</feature>
<dbReference type="PROSITE" id="PS50404">
    <property type="entry name" value="GST_NTER"/>
    <property type="match status" value="1"/>
</dbReference>